<sequence>MARQKPVNGNFLFAVRHLLSLARLYSSESFNSSLHLSVVLLLLSFFLRTTDYNHFVISASYNQRAYDDEEATAALKYWGPGTLISFQKKISGGAVKKNGGQGDVVVVGFTSHSLRLDEEDL</sequence>
<dbReference type="AlphaFoldDB" id="A0A398AQ30"/>
<name>A0A398AQ30_BRACM</name>
<accession>A0A398AQ30</accession>
<evidence type="ECO:0000313" key="1">
    <source>
        <dbReference type="EMBL" id="RID79839.1"/>
    </source>
</evidence>
<protein>
    <submittedName>
        <fullName evidence="1">Uncharacterized protein</fullName>
    </submittedName>
</protein>
<proteinExistence type="predicted"/>
<gene>
    <name evidence="1" type="ORF">BRARA_A02545</name>
</gene>
<dbReference type="EMBL" id="CM010628">
    <property type="protein sequence ID" value="RID79839.1"/>
    <property type="molecule type" value="Genomic_DNA"/>
</dbReference>
<evidence type="ECO:0000313" key="2">
    <source>
        <dbReference type="Proteomes" id="UP000264353"/>
    </source>
</evidence>
<organism evidence="1 2">
    <name type="scientific">Brassica campestris</name>
    <name type="common">Field mustard</name>
    <dbReference type="NCBI Taxonomy" id="3711"/>
    <lineage>
        <taxon>Eukaryota</taxon>
        <taxon>Viridiplantae</taxon>
        <taxon>Streptophyta</taxon>
        <taxon>Embryophyta</taxon>
        <taxon>Tracheophyta</taxon>
        <taxon>Spermatophyta</taxon>
        <taxon>Magnoliopsida</taxon>
        <taxon>eudicotyledons</taxon>
        <taxon>Gunneridae</taxon>
        <taxon>Pentapetalae</taxon>
        <taxon>rosids</taxon>
        <taxon>malvids</taxon>
        <taxon>Brassicales</taxon>
        <taxon>Brassicaceae</taxon>
        <taxon>Brassiceae</taxon>
        <taxon>Brassica</taxon>
    </lineage>
</organism>
<dbReference type="Proteomes" id="UP000264353">
    <property type="component" value="Chromosome A1"/>
</dbReference>
<reference evidence="1 2" key="1">
    <citation type="submission" date="2018-06" db="EMBL/GenBank/DDBJ databases">
        <title>WGS assembly of Brassica rapa FPsc.</title>
        <authorList>
            <person name="Bowman J."/>
            <person name="Kohchi T."/>
            <person name="Yamato K."/>
            <person name="Jenkins J."/>
            <person name="Shu S."/>
            <person name="Ishizaki K."/>
            <person name="Yamaoka S."/>
            <person name="Nishihama R."/>
            <person name="Nakamura Y."/>
            <person name="Berger F."/>
            <person name="Adam C."/>
            <person name="Aki S."/>
            <person name="Althoff F."/>
            <person name="Araki T."/>
            <person name="Arteaga-Vazquez M."/>
            <person name="Balasubrmanian S."/>
            <person name="Bauer D."/>
            <person name="Boehm C."/>
            <person name="Briginshaw L."/>
            <person name="Caballero-Perez J."/>
            <person name="Catarino B."/>
            <person name="Chen F."/>
            <person name="Chiyoda S."/>
            <person name="Chovatia M."/>
            <person name="Davies K."/>
            <person name="Delmans M."/>
            <person name="Demura T."/>
            <person name="Dierschke T."/>
            <person name="Dolan L."/>
            <person name="Dorantes-Acosta A."/>
            <person name="Eklund D."/>
            <person name="Florent S."/>
            <person name="Flores-Sandoval E."/>
            <person name="Fujiyama A."/>
            <person name="Fukuzawa H."/>
            <person name="Galik B."/>
            <person name="Grimanelli D."/>
            <person name="Grimwood J."/>
            <person name="Grossniklaus U."/>
            <person name="Hamada T."/>
            <person name="Haseloff J."/>
            <person name="Hetherington A."/>
            <person name="Higo A."/>
            <person name="Hirakawa Y."/>
            <person name="Hundley H."/>
            <person name="Ikeda Y."/>
            <person name="Inoue K."/>
            <person name="Inoue S."/>
            <person name="Ishida S."/>
            <person name="Jia Q."/>
            <person name="Kakita M."/>
            <person name="Kanazawa T."/>
            <person name="Kawai Y."/>
            <person name="Kawashima T."/>
            <person name="Kennedy M."/>
            <person name="Kinose K."/>
            <person name="Kinoshita T."/>
            <person name="Kohara Y."/>
            <person name="Koide E."/>
            <person name="Komatsu K."/>
            <person name="Kopischke S."/>
            <person name="Kubo M."/>
            <person name="Kyozuka J."/>
            <person name="Lagercrantz U."/>
            <person name="Lin S."/>
            <person name="Lindquist E."/>
            <person name="Lipzen A."/>
            <person name="Lu C."/>
            <person name="Luna E."/>
            <person name="Martienssen R."/>
            <person name="Minamino N."/>
            <person name="Mizutani M."/>
            <person name="Mizutani M."/>
            <person name="Mochizuki N."/>
            <person name="Monte I."/>
            <person name="Mosher R."/>
            <person name="Nagasaki H."/>
            <person name="Nakagami H."/>
            <person name="Naramoto S."/>
            <person name="Nishitani K."/>
            <person name="Ohtani M."/>
            <person name="Okamoto T."/>
            <person name="Okumura M."/>
            <person name="Phillips J."/>
            <person name="Pollak B."/>
            <person name="Reinders A."/>
            <person name="Roevekamp M."/>
            <person name="Sano R."/>
            <person name="Sawa S."/>
            <person name="Schmid M."/>
            <person name="Shirakawa M."/>
            <person name="Solano R."/>
            <person name="Spunde A."/>
            <person name="Suetsugu N."/>
            <person name="Sugano S."/>
            <person name="Sugiyama A."/>
            <person name="Sun R."/>
            <person name="Suzuki Y."/>
            <person name="Takenaka M."/>
            <person name="Takezawa D."/>
            <person name="Tomogane H."/>
            <person name="Tsuzuki M."/>
            <person name="Ueda T."/>
            <person name="Umeda M."/>
            <person name="Ward J."/>
            <person name="Watanabe Y."/>
            <person name="Yazaki K."/>
            <person name="Yokoyama R."/>
            <person name="Yoshitake Y."/>
            <person name="Yotsui I."/>
            <person name="Zachgo S."/>
            <person name="Schmutz J."/>
        </authorList>
    </citation>
    <scope>NUCLEOTIDE SEQUENCE [LARGE SCALE GENOMIC DNA]</scope>
    <source>
        <strain evidence="2">cv. B-3</strain>
    </source>
</reference>